<evidence type="ECO:0000259" key="3">
    <source>
        <dbReference type="Pfam" id="PF20434"/>
    </source>
</evidence>
<reference evidence="4 5" key="1">
    <citation type="submission" date="2024-06" db="EMBL/GenBank/DDBJ databases">
        <title>Genomic Encyclopedia of Type Strains, Phase IV (KMG-IV): sequencing the most valuable type-strain genomes for metagenomic binning, comparative biology and taxonomic classification.</title>
        <authorList>
            <person name="Goeker M."/>
        </authorList>
    </citation>
    <scope>NUCLEOTIDE SEQUENCE [LARGE SCALE GENOMIC DNA]</scope>
    <source>
        <strain evidence="4 5">DSM 29780</strain>
    </source>
</reference>
<dbReference type="Gene3D" id="3.40.50.1820">
    <property type="entry name" value="alpha/beta hydrolase"/>
    <property type="match status" value="1"/>
</dbReference>
<name>A0ABV2IUW2_9HYPH</name>
<proteinExistence type="predicted"/>
<dbReference type="PANTHER" id="PTHR48081:SF6">
    <property type="entry name" value="PEPTIDASE S9 PROLYL OLIGOPEPTIDASE CATALYTIC DOMAIN-CONTAINING PROTEIN"/>
    <property type="match status" value="1"/>
</dbReference>
<dbReference type="Proteomes" id="UP001549047">
    <property type="component" value="Unassembled WGS sequence"/>
</dbReference>
<gene>
    <name evidence="4" type="ORF">ABID16_000582</name>
</gene>
<sequence length="304" mass="32260">MPQSPEHVLLWPEAAPGGGGPKGEIKSTPWGAVSQVSTPELSVFLSSKPNGGAVLIIPGGGYRSISVQGEGYSSAKWLNDRGYAAFVLTYRLPGEGWADGPKVALEDAQRALRLIRANAATYGIDKARVGLIGFSAGGHLAGLAATRFAEAFYEPVDKIDTFSARPDWVALIYPVISLEPPFTKTSTHRQMVGRGTVATEAQWSVQTGVNTRMPPVFLVHAADDPIANVAHSEIMDFTCKRAKVPVDFVRLPTGGHGFAMGRPGTASITWSKSFEQWLKRNDNTAVSMAGAGSVAAPSVGGRDR</sequence>
<evidence type="ECO:0000313" key="5">
    <source>
        <dbReference type="Proteomes" id="UP001549047"/>
    </source>
</evidence>
<accession>A0ABV2IUW2</accession>
<protein>
    <submittedName>
        <fullName evidence="4">Acetyl esterase/lipase</fullName>
    </submittedName>
</protein>
<feature type="domain" description="BD-FAE-like" evidence="3">
    <location>
        <begin position="52"/>
        <end position="235"/>
    </location>
</feature>
<keyword evidence="1" id="KW-0378">Hydrolase</keyword>
<dbReference type="Pfam" id="PF20434">
    <property type="entry name" value="BD-FAE"/>
    <property type="match status" value="1"/>
</dbReference>
<keyword evidence="5" id="KW-1185">Reference proteome</keyword>
<dbReference type="InterPro" id="IPR049492">
    <property type="entry name" value="BD-FAE-like_dom"/>
</dbReference>
<feature type="region of interest" description="Disordered" evidence="2">
    <location>
        <begin position="1"/>
        <end position="28"/>
    </location>
</feature>
<dbReference type="EMBL" id="JBEPMB010000001">
    <property type="protein sequence ID" value="MET3612277.1"/>
    <property type="molecule type" value="Genomic_DNA"/>
</dbReference>
<dbReference type="InterPro" id="IPR029058">
    <property type="entry name" value="AB_hydrolase_fold"/>
</dbReference>
<dbReference type="RefSeq" id="WP_354554848.1">
    <property type="nucleotide sequence ID" value="NZ_JBEPMB010000001.1"/>
</dbReference>
<organism evidence="4 5">
    <name type="scientific">Rhizobium aquaticum</name>
    <dbReference type="NCBI Taxonomy" id="1549636"/>
    <lineage>
        <taxon>Bacteria</taxon>
        <taxon>Pseudomonadati</taxon>
        <taxon>Pseudomonadota</taxon>
        <taxon>Alphaproteobacteria</taxon>
        <taxon>Hyphomicrobiales</taxon>
        <taxon>Rhizobiaceae</taxon>
        <taxon>Rhizobium/Agrobacterium group</taxon>
        <taxon>Rhizobium</taxon>
    </lineage>
</organism>
<evidence type="ECO:0000256" key="2">
    <source>
        <dbReference type="SAM" id="MobiDB-lite"/>
    </source>
</evidence>
<comment type="caution">
    <text evidence="4">The sequence shown here is derived from an EMBL/GenBank/DDBJ whole genome shotgun (WGS) entry which is preliminary data.</text>
</comment>
<dbReference type="SUPFAM" id="SSF53474">
    <property type="entry name" value="alpha/beta-Hydrolases"/>
    <property type="match status" value="1"/>
</dbReference>
<dbReference type="InterPro" id="IPR050300">
    <property type="entry name" value="GDXG_lipolytic_enzyme"/>
</dbReference>
<evidence type="ECO:0000313" key="4">
    <source>
        <dbReference type="EMBL" id="MET3612277.1"/>
    </source>
</evidence>
<dbReference type="PANTHER" id="PTHR48081">
    <property type="entry name" value="AB HYDROLASE SUPERFAMILY PROTEIN C4A8.06C"/>
    <property type="match status" value="1"/>
</dbReference>
<evidence type="ECO:0000256" key="1">
    <source>
        <dbReference type="ARBA" id="ARBA00022801"/>
    </source>
</evidence>